<dbReference type="SUPFAM" id="SSF75217">
    <property type="entry name" value="alpha/beta knot"/>
    <property type="match status" value="1"/>
</dbReference>
<dbReference type="InterPro" id="IPR029026">
    <property type="entry name" value="tRNA_m1G_MTases_N"/>
</dbReference>
<dbReference type="InterPro" id="IPR051259">
    <property type="entry name" value="rRNA_Methyltransferase"/>
</dbReference>
<evidence type="ECO:0000256" key="1">
    <source>
        <dbReference type="ARBA" id="ARBA00022603"/>
    </source>
</evidence>
<dbReference type="GO" id="GO:0008173">
    <property type="term" value="F:RNA methyltransferase activity"/>
    <property type="evidence" value="ECO:0007669"/>
    <property type="project" value="InterPro"/>
</dbReference>
<dbReference type="Gene3D" id="3.40.1280.10">
    <property type="match status" value="1"/>
</dbReference>
<evidence type="ECO:0000259" key="3">
    <source>
        <dbReference type="Pfam" id="PF00588"/>
    </source>
</evidence>
<sequence length="214" mass="22081">MRAGWHVEAQFLTPGASPIDGAGTVNFLADGVMEKVATTETPQPILAIVTRQFANADILTSASFVIVADGVSDPGNLGTMLRSAEAAGADACVVTSGSVDPSNPKVVRSSAGSIFRLPILERVSLEDVARAGLICVGTSSHLGSEYTSFDWTRRVAVVLGNEAHGLADASAVDEWVTIPQSGAGESLNVAMAATVLCFEVARQRRAASGTVVLP</sequence>
<organism evidence="4">
    <name type="scientific">freshwater metagenome</name>
    <dbReference type="NCBI Taxonomy" id="449393"/>
    <lineage>
        <taxon>unclassified sequences</taxon>
        <taxon>metagenomes</taxon>
        <taxon>ecological metagenomes</taxon>
    </lineage>
</organism>
<proteinExistence type="predicted"/>
<dbReference type="GO" id="GO:0006396">
    <property type="term" value="P:RNA processing"/>
    <property type="evidence" value="ECO:0007669"/>
    <property type="project" value="InterPro"/>
</dbReference>
<dbReference type="InterPro" id="IPR001537">
    <property type="entry name" value="SpoU_MeTrfase"/>
</dbReference>
<evidence type="ECO:0000256" key="2">
    <source>
        <dbReference type="ARBA" id="ARBA00022679"/>
    </source>
</evidence>
<dbReference type="GO" id="GO:0032259">
    <property type="term" value="P:methylation"/>
    <property type="evidence" value="ECO:0007669"/>
    <property type="project" value="UniProtKB-KW"/>
</dbReference>
<protein>
    <submittedName>
        <fullName evidence="4">Unannotated protein</fullName>
    </submittedName>
</protein>
<keyword evidence="2" id="KW-0808">Transferase</keyword>
<name>A0A6J6BA87_9ZZZZ</name>
<feature type="domain" description="tRNA/rRNA methyltransferase SpoU type" evidence="3">
    <location>
        <begin position="64"/>
        <end position="198"/>
    </location>
</feature>
<accession>A0A6J6BA87</accession>
<dbReference type="CDD" id="cd18095">
    <property type="entry name" value="SpoU-like_rRNA-MTase"/>
    <property type="match status" value="1"/>
</dbReference>
<dbReference type="PANTHER" id="PTHR43191:SF2">
    <property type="entry name" value="RRNA METHYLTRANSFERASE 3, MITOCHONDRIAL"/>
    <property type="match status" value="1"/>
</dbReference>
<evidence type="ECO:0000313" key="4">
    <source>
        <dbReference type="EMBL" id="CAB4535941.1"/>
    </source>
</evidence>
<dbReference type="InterPro" id="IPR029028">
    <property type="entry name" value="Alpha/beta_knot_MTases"/>
</dbReference>
<dbReference type="EMBL" id="CAEZSL010000023">
    <property type="protein sequence ID" value="CAB4535941.1"/>
    <property type="molecule type" value="Genomic_DNA"/>
</dbReference>
<dbReference type="AlphaFoldDB" id="A0A6J6BA87"/>
<dbReference type="GO" id="GO:0003723">
    <property type="term" value="F:RNA binding"/>
    <property type="evidence" value="ECO:0007669"/>
    <property type="project" value="InterPro"/>
</dbReference>
<dbReference type="PANTHER" id="PTHR43191">
    <property type="entry name" value="RRNA METHYLTRANSFERASE 3"/>
    <property type="match status" value="1"/>
</dbReference>
<dbReference type="Pfam" id="PF00588">
    <property type="entry name" value="SpoU_methylase"/>
    <property type="match status" value="1"/>
</dbReference>
<reference evidence="4" key="1">
    <citation type="submission" date="2020-05" db="EMBL/GenBank/DDBJ databases">
        <authorList>
            <person name="Chiriac C."/>
            <person name="Salcher M."/>
            <person name="Ghai R."/>
            <person name="Kavagutti S V."/>
        </authorList>
    </citation>
    <scope>NUCLEOTIDE SEQUENCE</scope>
</reference>
<keyword evidence="1" id="KW-0489">Methyltransferase</keyword>
<gene>
    <name evidence="4" type="ORF">UFOPK1421_00351</name>
</gene>